<evidence type="ECO:0000313" key="2">
    <source>
        <dbReference type="Proteomes" id="UP000199706"/>
    </source>
</evidence>
<protein>
    <submittedName>
        <fullName evidence="1">Uncharacterized protein</fullName>
    </submittedName>
</protein>
<dbReference type="RefSeq" id="WP_176860747.1">
    <property type="nucleotide sequence ID" value="NZ_FNCJ01000006.1"/>
</dbReference>
<proteinExistence type="predicted"/>
<accession>A0A1G7YAJ0</accession>
<dbReference type="EMBL" id="FNCJ01000006">
    <property type="protein sequence ID" value="SDG93502.1"/>
    <property type="molecule type" value="Genomic_DNA"/>
</dbReference>
<reference evidence="1 2" key="1">
    <citation type="submission" date="2016-10" db="EMBL/GenBank/DDBJ databases">
        <authorList>
            <person name="de Groot N.N."/>
        </authorList>
    </citation>
    <scope>NUCLEOTIDE SEQUENCE [LARGE SCALE GENOMIC DNA]</scope>
    <source>
        <strain evidence="1 2">LMG 2247</strain>
    </source>
</reference>
<organism evidence="1 2">
    <name type="scientific">Paraburkholderia phenazinium</name>
    <dbReference type="NCBI Taxonomy" id="60549"/>
    <lineage>
        <taxon>Bacteria</taxon>
        <taxon>Pseudomonadati</taxon>
        <taxon>Pseudomonadota</taxon>
        <taxon>Betaproteobacteria</taxon>
        <taxon>Burkholderiales</taxon>
        <taxon>Burkholderiaceae</taxon>
        <taxon>Paraburkholderia</taxon>
    </lineage>
</organism>
<dbReference type="Proteomes" id="UP000199706">
    <property type="component" value="Unassembled WGS sequence"/>
</dbReference>
<gene>
    <name evidence="1" type="ORF">SAMN05216466_106108</name>
</gene>
<name>A0A1G7YAJ0_9BURK</name>
<evidence type="ECO:0000313" key="1">
    <source>
        <dbReference type="EMBL" id="SDG93502.1"/>
    </source>
</evidence>
<dbReference type="AlphaFoldDB" id="A0A1G7YAJ0"/>
<sequence length="55" mass="6220">MTTAAEILANADVKQSFANILGAYDAHRAEEIRAEREVLAALVREEQQRRPRARL</sequence>